<dbReference type="Proteomes" id="UP001175271">
    <property type="component" value="Unassembled WGS sequence"/>
</dbReference>
<protein>
    <submittedName>
        <fullName evidence="2">Uncharacterized protein</fullName>
    </submittedName>
</protein>
<keyword evidence="1" id="KW-0472">Membrane</keyword>
<sequence>MISDELLDVLRRAVAVFEILQLPICIPFYVALIWIFATKPDFKNVIAYKILINMCIMDCLYLTQSFMDGVFRLSGGKPNRHLGSFLSSTRCSYLQSVPFLTLVLASHRSLVMFRIDRPVLQKTICLAAVFICWLLLFPAPLIFDYSSLEIGFFLDQDGYGYYGPEPFLIVMGYLGPSFQAGAFLCYMCILGNVLIKKYVYGSAFKVSAMDIRLLVQAFLISVPLAVVIVCGLVLCEEFSELPWFYIGWSCLAALIPAINLVVHIAFNPLVRSHIWNVCSSKRTTASAVIVKSTKIYVTPVQTFSECKDKR</sequence>
<keyword evidence="3" id="KW-1185">Reference proteome</keyword>
<dbReference type="AlphaFoldDB" id="A0AA39IM53"/>
<comment type="caution">
    <text evidence="2">The sequence shown here is derived from an EMBL/GenBank/DDBJ whole genome shotgun (WGS) entry which is preliminary data.</text>
</comment>
<reference evidence="2" key="1">
    <citation type="submission" date="2023-06" db="EMBL/GenBank/DDBJ databases">
        <title>Genomic analysis of the entomopathogenic nematode Steinernema hermaphroditum.</title>
        <authorList>
            <person name="Schwarz E.M."/>
            <person name="Heppert J.K."/>
            <person name="Baniya A."/>
            <person name="Schwartz H.T."/>
            <person name="Tan C.-H."/>
            <person name="Antoshechkin I."/>
            <person name="Sternberg P.W."/>
            <person name="Goodrich-Blair H."/>
            <person name="Dillman A.R."/>
        </authorList>
    </citation>
    <scope>NUCLEOTIDE SEQUENCE</scope>
    <source>
        <strain evidence="2">PS9179</strain>
        <tissue evidence="2">Whole animal</tissue>
    </source>
</reference>
<keyword evidence="1" id="KW-0812">Transmembrane</keyword>
<feature type="transmembrane region" description="Helical" evidence="1">
    <location>
        <begin position="20"/>
        <end position="38"/>
    </location>
</feature>
<dbReference type="SUPFAM" id="SSF81321">
    <property type="entry name" value="Family A G protein-coupled receptor-like"/>
    <property type="match status" value="1"/>
</dbReference>
<feature type="transmembrane region" description="Helical" evidence="1">
    <location>
        <begin position="246"/>
        <end position="266"/>
    </location>
</feature>
<proteinExistence type="predicted"/>
<evidence type="ECO:0000313" key="3">
    <source>
        <dbReference type="Proteomes" id="UP001175271"/>
    </source>
</evidence>
<feature type="transmembrane region" description="Helical" evidence="1">
    <location>
        <begin position="213"/>
        <end position="234"/>
    </location>
</feature>
<dbReference type="EMBL" id="JAUCMV010000001">
    <property type="protein sequence ID" value="KAK0426848.1"/>
    <property type="molecule type" value="Genomic_DNA"/>
</dbReference>
<accession>A0AA39IM53</accession>
<feature type="transmembrane region" description="Helical" evidence="1">
    <location>
        <begin position="123"/>
        <end position="143"/>
    </location>
</feature>
<evidence type="ECO:0000256" key="1">
    <source>
        <dbReference type="SAM" id="Phobius"/>
    </source>
</evidence>
<organism evidence="2 3">
    <name type="scientific">Steinernema hermaphroditum</name>
    <dbReference type="NCBI Taxonomy" id="289476"/>
    <lineage>
        <taxon>Eukaryota</taxon>
        <taxon>Metazoa</taxon>
        <taxon>Ecdysozoa</taxon>
        <taxon>Nematoda</taxon>
        <taxon>Chromadorea</taxon>
        <taxon>Rhabditida</taxon>
        <taxon>Tylenchina</taxon>
        <taxon>Panagrolaimomorpha</taxon>
        <taxon>Strongyloidoidea</taxon>
        <taxon>Steinernematidae</taxon>
        <taxon>Steinernema</taxon>
    </lineage>
</organism>
<name>A0AA39IM53_9BILA</name>
<evidence type="ECO:0000313" key="2">
    <source>
        <dbReference type="EMBL" id="KAK0426848.1"/>
    </source>
</evidence>
<keyword evidence="1" id="KW-1133">Transmembrane helix</keyword>
<gene>
    <name evidence="2" type="ORF">QR680_009932</name>
</gene>
<feature type="transmembrane region" description="Helical" evidence="1">
    <location>
        <begin position="167"/>
        <end position="193"/>
    </location>
</feature>
<feature type="transmembrane region" description="Helical" evidence="1">
    <location>
        <begin position="93"/>
        <end position="111"/>
    </location>
</feature>
<feature type="transmembrane region" description="Helical" evidence="1">
    <location>
        <begin position="50"/>
        <end position="73"/>
    </location>
</feature>